<dbReference type="PANTHER" id="PTHR43133:SF50">
    <property type="entry name" value="ECF RNA POLYMERASE SIGMA FACTOR SIGM"/>
    <property type="match status" value="1"/>
</dbReference>
<dbReference type="PANTHER" id="PTHR43133">
    <property type="entry name" value="RNA POLYMERASE ECF-TYPE SIGMA FACTO"/>
    <property type="match status" value="1"/>
</dbReference>
<keyword evidence="4" id="KW-0238">DNA-binding</keyword>
<dbReference type="EMBL" id="BONZ01000101">
    <property type="protein sequence ID" value="GIH20601.1"/>
    <property type="molecule type" value="Genomic_DNA"/>
</dbReference>
<keyword evidence="9" id="KW-1185">Reference proteome</keyword>
<evidence type="ECO:0000256" key="1">
    <source>
        <dbReference type="ARBA" id="ARBA00010641"/>
    </source>
</evidence>
<dbReference type="InterPro" id="IPR014284">
    <property type="entry name" value="RNA_pol_sigma-70_dom"/>
</dbReference>
<comment type="similarity">
    <text evidence="1">Belongs to the sigma-70 factor family. ECF subfamily.</text>
</comment>
<evidence type="ECO:0000259" key="6">
    <source>
        <dbReference type="Pfam" id="PF04542"/>
    </source>
</evidence>
<dbReference type="InterPro" id="IPR013249">
    <property type="entry name" value="RNA_pol_sigma70_r4_t2"/>
</dbReference>
<dbReference type="NCBIfam" id="TIGR02937">
    <property type="entry name" value="sigma70-ECF"/>
    <property type="match status" value="1"/>
</dbReference>
<dbReference type="Proteomes" id="UP000642748">
    <property type="component" value="Unassembled WGS sequence"/>
</dbReference>
<dbReference type="NCBIfam" id="TIGR02983">
    <property type="entry name" value="SigE-fam_strep"/>
    <property type="match status" value="1"/>
</dbReference>
<dbReference type="Gene3D" id="1.10.1740.10">
    <property type="match status" value="1"/>
</dbReference>
<dbReference type="Gene3D" id="1.10.10.10">
    <property type="entry name" value="Winged helix-like DNA-binding domain superfamily/Winged helix DNA-binding domain"/>
    <property type="match status" value="1"/>
</dbReference>
<dbReference type="SUPFAM" id="SSF88946">
    <property type="entry name" value="Sigma2 domain of RNA polymerase sigma factors"/>
    <property type="match status" value="1"/>
</dbReference>
<gene>
    <name evidence="8" type="ORF">Raf01_87730</name>
</gene>
<evidence type="ECO:0000256" key="2">
    <source>
        <dbReference type="ARBA" id="ARBA00023015"/>
    </source>
</evidence>
<evidence type="ECO:0000313" key="8">
    <source>
        <dbReference type="EMBL" id="GIH20601.1"/>
    </source>
</evidence>
<evidence type="ECO:0000256" key="5">
    <source>
        <dbReference type="ARBA" id="ARBA00023163"/>
    </source>
</evidence>
<reference evidence="8" key="1">
    <citation type="submission" date="2021-01" db="EMBL/GenBank/DDBJ databases">
        <title>Whole genome shotgun sequence of Rugosimonospora africana NBRC 104875.</title>
        <authorList>
            <person name="Komaki H."/>
            <person name="Tamura T."/>
        </authorList>
    </citation>
    <scope>NUCLEOTIDE SEQUENCE</scope>
    <source>
        <strain evidence="8">NBRC 104875</strain>
    </source>
</reference>
<dbReference type="Pfam" id="PF08281">
    <property type="entry name" value="Sigma70_r4_2"/>
    <property type="match status" value="1"/>
</dbReference>
<dbReference type="GO" id="GO:0003677">
    <property type="term" value="F:DNA binding"/>
    <property type="evidence" value="ECO:0007669"/>
    <property type="project" value="UniProtKB-KW"/>
</dbReference>
<keyword evidence="3" id="KW-0731">Sigma factor</keyword>
<dbReference type="InterPro" id="IPR014325">
    <property type="entry name" value="RNA_pol_sigma-E_actinobac"/>
</dbReference>
<evidence type="ECO:0000259" key="7">
    <source>
        <dbReference type="Pfam" id="PF08281"/>
    </source>
</evidence>
<accession>A0A8J3R5X0</accession>
<sequence length="175" mass="20187">MDRLVLIGVTFEEYVQQRGPSLVRLAGLLVGQRQLAEDLVQEVLAKAYARWNRVARADDPDLYVRRMLVNEHISWWRRRSYHETVGVPAREERSADVLDADIAERDAMWRLIMTLPARQRAAVVLRYYEDLDDVRIAAILDCSAVTIRTNVMRALATLRERLGEPSADVTVRSKR</sequence>
<name>A0A8J3R5X0_9ACTN</name>
<dbReference type="InterPro" id="IPR039425">
    <property type="entry name" value="RNA_pol_sigma-70-like"/>
</dbReference>
<dbReference type="AlphaFoldDB" id="A0A8J3R5X0"/>
<keyword evidence="5" id="KW-0804">Transcription</keyword>
<dbReference type="GO" id="GO:0006352">
    <property type="term" value="P:DNA-templated transcription initiation"/>
    <property type="evidence" value="ECO:0007669"/>
    <property type="project" value="InterPro"/>
</dbReference>
<evidence type="ECO:0000256" key="4">
    <source>
        <dbReference type="ARBA" id="ARBA00023125"/>
    </source>
</evidence>
<dbReference type="InterPro" id="IPR013324">
    <property type="entry name" value="RNA_pol_sigma_r3/r4-like"/>
</dbReference>
<dbReference type="GO" id="GO:0016987">
    <property type="term" value="F:sigma factor activity"/>
    <property type="evidence" value="ECO:0007669"/>
    <property type="project" value="UniProtKB-KW"/>
</dbReference>
<comment type="caution">
    <text evidence="8">The sequence shown here is derived from an EMBL/GenBank/DDBJ whole genome shotgun (WGS) entry which is preliminary data.</text>
</comment>
<evidence type="ECO:0000313" key="9">
    <source>
        <dbReference type="Proteomes" id="UP000642748"/>
    </source>
</evidence>
<dbReference type="InterPro" id="IPR007627">
    <property type="entry name" value="RNA_pol_sigma70_r2"/>
</dbReference>
<keyword evidence="2" id="KW-0805">Transcription regulation</keyword>
<organism evidence="8 9">
    <name type="scientific">Rugosimonospora africana</name>
    <dbReference type="NCBI Taxonomy" id="556532"/>
    <lineage>
        <taxon>Bacteria</taxon>
        <taxon>Bacillati</taxon>
        <taxon>Actinomycetota</taxon>
        <taxon>Actinomycetes</taxon>
        <taxon>Micromonosporales</taxon>
        <taxon>Micromonosporaceae</taxon>
        <taxon>Rugosimonospora</taxon>
    </lineage>
</organism>
<dbReference type="InterPro" id="IPR036388">
    <property type="entry name" value="WH-like_DNA-bd_sf"/>
</dbReference>
<protein>
    <submittedName>
        <fullName evidence="8">RNA polymerase</fullName>
    </submittedName>
</protein>
<dbReference type="InterPro" id="IPR013325">
    <property type="entry name" value="RNA_pol_sigma_r2"/>
</dbReference>
<dbReference type="Pfam" id="PF04542">
    <property type="entry name" value="Sigma70_r2"/>
    <property type="match status" value="1"/>
</dbReference>
<dbReference type="SUPFAM" id="SSF88659">
    <property type="entry name" value="Sigma3 and sigma4 domains of RNA polymerase sigma factors"/>
    <property type="match status" value="1"/>
</dbReference>
<feature type="domain" description="RNA polymerase sigma factor 70 region 4 type 2" evidence="7">
    <location>
        <begin position="106"/>
        <end position="158"/>
    </location>
</feature>
<evidence type="ECO:0000256" key="3">
    <source>
        <dbReference type="ARBA" id="ARBA00023082"/>
    </source>
</evidence>
<proteinExistence type="inferred from homology"/>
<feature type="domain" description="RNA polymerase sigma-70 region 2" evidence="6">
    <location>
        <begin position="15"/>
        <end position="80"/>
    </location>
</feature>